<feature type="compositionally biased region" description="Polar residues" evidence="4">
    <location>
        <begin position="469"/>
        <end position="478"/>
    </location>
</feature>
<feature type="region of interest" description="Disordered" evidence="4">
    <location>
        <begin position="443"/>
        <end position="506"/>
    </location>
</feature>
<feature type="region of interest" description="Disordered" evidence="4">
    <location>
        <begin position="112"/>
        <end position="154"/>
    </location>
</feature>
<dbReference type="InterPro" id="IPR028994">
    <property type="entry name" value="Integrin_alpha_N"/>
</dbReference>
<evidence type="ECO:0000256" key="1">
    <source>
        <dbReference type="ARBA" id="ARBA00022729"/>
    </source>
</evidence>
<feature type="transmembrane region" description="Helical" evidence="5">
    <location>
        <begin position="408"/>
        <end position="431"/>
    </location>
</feature>
<keyword evidence="7" id="KW-1185">Reference proteome</keyword>
<keyword evidence="1" id="KW-0732">Signal</keyword>
<dbReference type="AlphaFoldDB" id="A0AAD3CRU8"/>
<dbReference type="InterPro" id="IPR013517">
    <property type="entry name" value="FG-GAP"/>
</dbReference>
<dbReference type="Gene3D" id="2.130.10.130">
    <property type="entry name" value="Integrin alpha, N-terminal"/>
    <property type="match status" value="2"/>
</dbReference>
<keyword evidence="5" id="KW-0812">Transmembrane</keyword>
<dbReference type="PANTHER" id="PTHR36220">
    <property type="entry name" value="UNNAMED PRODUCT"/>
    <property type="match status" value="1"/>
</dbReference>
<keyword evidence="5" id="KW-1133">Transmembrane helix</keyword>
<evidence type="ECO:0000256" key="5">
    <source>
        <dbReference type="SAM" id="Phobius"/>
    </source>
</evidence>
<evidence type="ECO:0000256" key="4">
    <source>
        <dbReference type="SAM" id="MobiDB-lite"/>
    </source>
</evidence>
<proteinExistence type="predicted"/>
<keyword evidence="5" id="KW-0472">Membrane</keyword>
<keyword evidence="3" id="KW-0325">Glycoprotein</keyword>
<feature type="region of interest" description="Disordered" evidence="4">
    <location>
        <begin position="295"/>
        <end position="380"/>
    </location>
</feature>
<dbReference type="PANTHER" id="PTHR36220:SF1">
    <property type="entry name" value="GAMMA TUBULIN COMPLEX COMPONENT C-TERMINAL DOMAIN-CONTAINING PROTEIN"/>
    <property type="match status" value="1"/>
</dbReference>
<evidence type="ECO:0000313" key="7">
    <source>
        <dbReference type="Proteomes" id="UP001054902"/>
    </source>
</evidence>
<reference evidence="6 7" key="1">
    <citation type="journal article" date="2021" name="Sci. Rep.">
        <title>The genome of the diatom Chaetoceros tenuissimus carries an ancient integrated fragment of an extant virus.</title>
        <authorList>
            <person name="Hongo Y."/>
            <person name="Kimura K."/>
            <person name="Takaki Y."/>
            <person name="Yoshida Y."/>
            <person name="Baba S."/>
            <person name="Kobayashi G."/>
            <person name="Nagasaki K."/>
            <person name="Hano T."/>
            <person name="Tomaru Y."/>
        </authorList>
    </citation>
    <scope>NUCLEOTIDE SEQUENCE [LARGE SCALE GENOMIC DNA]</scope>
    <source>
        <strain evidence="6 7">NIES-3715</strain>
    </source>
</reference>
<dbReference type="InterPro" id="IPR013519">
    <property type="entry name" value="Int_alpha_beta-p"/>
</dbReference>
<dbReference type="Pfam" id="PF14312">
    <property type="entry name" value="FG-GAP_2"/>
    <property type="match status" value="1"/>
</dbReference>
<evidence type="ECO:0000256" key="3">
    <source>
        <dbReference type="ARBA" id="ARBA00023180"/>
    </source>
</evidence>
<name>A0AAD3CRU8_9STRA</name>
<feature type="region of interest" description="Disordered" evidence="4">
    <location>
        <begin position="211"/>
        <end position="270"/>
    </location>
</feature>
<dbReference type="SMART" id="SM00191">
    <property type="entry name" value="Int_alpha"/>
    <property type="match status" value="3"/>
</dbReference>
<accession>A0AAD3CRU8</accession>
<organism evidence="6 7">
    <name type="scientific">Chaetoceros tenuissimus</name>
    <dbReference type="NCBI Taxonomy" id="426638"/>
    <lineage>
        <taxon>Eukaryota</taxon>
        <taxon>Sar</taxon>
        <taxon>Stramenopiles</taxon>
        <taxon>Ochrophyta</taxon>
        <taxon>Bacillariophyta</taxon>
        <taxon>Coscinodiscophyceae</taxon>
        <taxon>Chaetocerotophycidae</taxon>
        <taxon>Chaetocerotales</taxon>
        <taxon>Chaetocerotaceae</taxon>
        <taxon>Chaetoceros</taxon>
    </lineage>
</organism>
<dbReference type="Proteomes" id="UP001054902">
    <property type="component" value="Unassembled WGS sequence"/>
</dbReference>
<feature type="region of interest" description="Disordered" evidence="4">
    <location>
        <begin position="1"/>
        <end position="67"/>
    </location>
</feature>
<keyword evidence="2" id="KW-0677">Repeat</keyword>
<feature type="compositionally biased region" description="Basic and acidic residues" evidence="4">
    <location>
        <begin position="211"/>
        <end position="221"/>
    </location>
</feature>
<feature type="compositionally biased region" description="Low complexity" evidence="4">
    <location>
        <begin position="479"/>
        <end position="505"/>
    </location>
</feature>
<feature type="compositionally biased region" description="Polar residues" evidence="4">
    <location>
        <begin position="26"/>
        <end position="41"/>
    </location>
</feature>
<protein>
    <submittedName>
        <fullName evidence="6">Uncharacterized protein</fullName>
    </submittedName>
</protein>
<evidence type="ECO:0000313" key="6">
    <source>
        <dbReference type="EMBL" id="GFH51008.1"/>
    </source>
</evidence>
<dbReference type="InterPro" id="IPR011043">
    <property type="entry name" value="Gal_Oxase/kelch_b-propeller"/>
</dbReference>
<feature type="compositionally biased region" description="Basic residues" evidence="4">
    <location>
        <begin position="367"/>
        <end position="377"/>
    </location>
</feature>
<dbReference type="SUPFAM" id="SSF50965">
    <property type="entry name" value="Galactose oxidase, central domain"/>
    <property type="match status" value="1"/>
</dbReference>
<dbReference type="EMBL" id="BLLK01000045">
    <property type="protein sequence ID" value="GFH51008.1"/>
    <property type="molecule type" value="Genomic_DNA"/>
</dbReference>
<gene>
    <name evidence="6" type="ORF">CTEN210_07484</name>
</gene>
<sequence>MKAGSVYNKLNDSYESDEADTATLGHANTQEHSNIDSNRQRIAQDPPPVSEQKIEPNQQHECAPMIDHDFANFEEGFSEQNDSSTETNCVQNEDFTSNLAHMHAGSIQFTPSLRTKKPDENIHGHNTASAGDPHLPLSKDGSSSGSSVTRFFTLTKKPKKVREPKVKASGIINYGISSDSESDVSSISTQSKGYELPYDMSNAMQYSQVRFDDGKDADDNSIRTPIPTKPPEPGLVLPSSFLRDRNVSTVSDLSEEETSVVKRKRREDENVGRLVQAAKQQQSFAQAWFNAGKTLNFLPPRPPKKGMSSNAPVDLKKKKRSGEESSGPIDLDSGDVWGGEDDSDQGEVGSKTNWEIGSFNFTTHSGTTKKRRNRRGKGIPDDEELTAYYQAKCGDRTVCTLGRIRCSLLALIIVTITILIAIGATFAGIYIPRFTKIIVESAAPSTSPMPTTSPPSISPSLRPSTTPSFAPSSIPSSQPSKMPTTSPSISPTISLQPSSKPSSSPTTYFADETFVPFGTRIQHPLPQTGDEFGYVVEINKEGNIIAIGSDNPSGSSISVVLFELLEGGTNPEYIQKGNVINGLEAALGSDRLSMDLSSDGLSIIIGEKNYNGSKGAVRVFNFNELSSEWERIGDILEEPEKSSFSPPFFGSSVSISDDGKTVAVGAPNIDWGDGKAYLYRHENGVWILNKEFESKSIAFESSFGSAVALSGDGKVLACGAEKGILNTSVGIVSQYGQGFARVYKFDDFFETWEDYDISYTGELEAVVFPLANFGHTISVSEDGSKLVIGAYTDSINGQENVGSVYVYSFRSISGTYELESKLSGNRKDTFFGTSTTISRSGDFLAVGTQNPETNGSVIAYRYSEGGDFWDASVALEGDDGDYLGQSVALTTEITVGGDEKVMLIVGSPNKKIESAGSARVFEWNS</sequence>
<comment type="caution">
    <text evidence="6">The sequence shown here is derived from an EMBL/GenBank/DDBJ whole genome shotgun (WGS) entry which is preliminary data.</text>
</comment>
<feature type="compositionally biased region" description="Low complexity" evidence="4">
    <location>
        <begin position="458"/>
        <end position="468"/>
    </location>
</feature>
<evidence type="ECO:0000256" key="2">
    <source>
        <dbReference type="ARBA" id="ARBA00022737"/>
    </source>
</evidence>
<feature type="compositionally biased region" description="Polar residues" evidence="4">
    <location>
        <begin position="350"/>
        <end position="365"/>
    </location>
</feature>